<feature type="region of interest" description="Disordered" evidence="1">
    <location>
        <begin position="36"/>
        <end position="68"/>
    </location>
</feature>
<feature type="compositionally biased region" description="Polar residues" evidence="1">
    <location>
        <begin position="42"/>
        <end position="68"/>
    </location>
</feature>
<reference evidence="2 3" key="1">
    <citation type="submission" date="2020-03" db="EMBL/GenBank/DDBJ databases">
        <title>Whole genome sequencing of clinical and environmental type strains of Ochrobactrum.</title>
        <authorList>
            <person name="Dharne M."/>
        </authorList>
    </citation>
    <scope>NUCLEOTIDE SEQUENCE [LARGE SCALE GENOMIC DNA]</scope>
    <source>
        <strain evidence="2 3">CIP 109452</strain>
    </source>
</reference>
<keyword evidence="3" id="KW-1185">Reference proteome</keyword>
<sequence>MNIAMKLTADGLVRALRWKALAVSDDLIFDRQAQARSAGAETISNTGTVTSSGGPDGTWSGSITEGAL</sequence>
<gene>
    <name evidence="2" type="ORF">HED55_06020</name>
</gene>
<evidence type="ECO:0000313" key="2">
    <source>
        <dbReference type="EMBL" id="NKC03068.1"/>
    </source>
</evidence>
<accession>A0ABX1DKZ2</accession>
<dbReference type="RefSeq" id="WP_138785739.1">
    <property type="nucleotide sequence ID" value="NZ_JBHEEQ010000015.1"/>
</dbReference>
<protein>
    <submittedName>
        <fullName evidence="2">Uncharacterized protein</fullName>
    </submittedName>
</protein>
<dbReference type="Proteomes" id="UP000704467">
    <property type="component" value="Unassembled WGS sequence"/>
</dbReference>
<evidence type="ECO:0000256" key="1">
    <source>
        <dbReference type="SAM" id="MobiDB-lite"/>
    </source>
</evidence>
<evidence type="ECO:0000313" key="3">
    <source>
        <dbReference type="Proteomes" id="UP000704467"/>
    </source>
</evidence>
<dbReference type="EMBL" id="JAAVLN010000001">
    <property type="protein sequence ID" value="NKC03068.1"/>
    <property type="molecule type" value="Genomic_DNA"/>
</dbReference>
<comment type="caution">
    <text evidence="2">The sequence shown here is derived from an EMBL/GenBank/DDBJ whole genome shotgun (WGS) entry which is preliminary data.</text>
</comment>
<organism evidence="2 3">
    <name type="scientific">Brucella haematophila</name>
    <dbReference type="NCBI Taxonomy" id="419474"/>
    <lineage>
        <taxon>Bacteria</taxon>
        <taxon>Pseudomonadati</taxon>
        <taxon>Pseudomonadota</taxon>
        <taxon>Alphaproteobacteria</taxon>
        <taxon>Hyphomicrobiales</taxon>
        <taxon>Brucellaceae</taxon>
        <taxon>Brucella/Ochrobactrum group</taxon>
        <taxon>Brucella</taxon>
    </lineage>
</organism>
<proteinExistence type="predicted"/>
<name>A0ABX1DKZ2_9HYPH</name>